<dbReference type="EMBL" id="JAAABM010000013">
    <property type="protein sequence ID" value="KAF7673326.1"/>
    <property type="molecule type" value="Genomic_DNA"/>
</dbReference>
<dbReference type="InterPro" id="IPR003114">
    <property type="entry name" value="Phox_assoc"/>
</dbReference>
<sequence length="1267" mass="138036">MSDPVQPPPSPPTSALHDHHDSLADGSAVTPERDATKTESSAPPLDVKALTDRTLHFLATASNETLGACLAGLGAGTYLILGRVGLVLIGVVGGVVLHATWEGHHGGDSRETQGKRADARKRQLAVDIAQRVLDWRSDKTHEQSHTRDASSDFNVQLYSGKTLDYSGFKPETAAALAELTDAVIRDYVKWWYSPLLPFEDSFPNSCRQTFTAFMLSISAHLSRKRPADNFLDFVTRSSSFFIILLQEIAAAIQASPGDVPTEAVDIYLKMKRDSTLANILDPEYQMKQFSVAAEDILQNYLEPKTYNCMPARTFLHQILAKLILEMIVVSCSKPEWINGWIVYLLEEGEPELLNAIDAGVEGSSEQLQNVKKAAQKEFDDTETVATAEKREHKRVMSKAQEAMDDAMREAQLLSQMIAEEDAKRLKEQQRQSASTSTLNDDQSESTTQGIVTPSSSESDAHGDADHTDLGISGLSGRSFSEATPASPPRGSEEPPAQEEKKAFTSFDQLVLPQPPTALMDNPPPAPPPLTLHNSTMSIFDDSMPGEKGTIKAKPTAEYLIQIEPKSNHHTGWMTARKYAEFETLHEVIRRIAAITGTAGFNEAHATLPPWKGHTKASLRGELERYLNDAVKYQPLAESEGMKRFLDKELGSGKTPGGGFPGIGWAGQTFDTVGKGMMGVLSKAPKEVAGGGKALFGGVTGVLGSVAAPLSGKKNRESVSNIANANATGSPLSRTSSNTAPIQTRQSRAESTVSELPTHIRSESTLSLVTKRTSIDSVRDPHSPVIDQQPGREAPMERRPSYNPDGDGKRSGRSSRYGSRSNSRAPSMREKIEDLSPMMGGDQLINLPPMPSEISDDYSTMRNQSEPAHAHKPSQSSRLSTESVPSLPRRPSAPSLISSPAKSPLKSRTATMHTPLSEPETTVLIELFFAVINELYTLSSAWTLRRTLLNAAKSFLLRPGNPQLSSITSLLQTTVLDDNASDAGLAYHIRKIRENGLPTEEELKTWPKEMSEEEKEKLRIKAKKLLMERGMPQALTSVMGQAASGEALATIIANIMSPTLHLYHTPGSCSLATHIALQASGLPFSTTNLNAARGFPASHLHLNPKGRVPILEVDGELITETPAILSVIAALAPEKGLLGKGLIAQARAQEWITWLCGTLHGQAFGCVFRPGRFVGDEAMFDAIRAKGREHVRACFEHIEQNLEGKTWAVGDGFTVVDAYLLVFYRWGNMLKMGMRETYLSYARVIDGVVARDDVKRIIESEAISALNE</sequence>
<dbReference type="CDD" id="cd03188">
    <property type="entry name" value="GST_C_Beta"/>
    <property type="match status" value="1"/>
</dbReference>
<feature type="region of interest" description="Disordered" evidence="2">
    <location>
        <begin position="1"/>
        <end position="46"/>
    </location>
</feature>
<dbReference type="SMART" id="SM00313">
    <property type="entry name" value="PXA"/>
    <property type="match status" value="1"/>
</dbReference>
<dbReference type="Pfam" id="PF02194">
    <property type="entry name" value="PXA"/>
    <property type="match status" value="1"/>
</dbReference>
<proteinExistence type="inferred from homology"/>
<evidence type="ECO:0000256" key="1">
    <source>
        <dbReference type="ARBA" id="ARBA00010883"/>
    </source>
</evidence>
<feature type="domain" description="GST N-terminal" evidence="3">
    <location>
        <begin position="1056"/>
        <end position="1135"/>
    </location>
</feature>
<feature type="region of interest" description="Disordered" evidence="2">
    <location>
        <begin position="710"/>
        <end position="912"/>
    </location>
</feature>
<dbReference type="Pfam" id="PF02798">
    <property type="entry name" value="GST_N"/>
    <property type="match status" value="1"/>
</dbReference>
<feature type="compositionally biased region" description="Polar residues" evidence="2">
    <location>
        <begin position="856"/>
        <end position="865"/>
    </location>
</feature>
<feature type="region of interest" description="Disordered" evidence="2">
    <location>
        <begin position="422"/>
        <end position="500"/>
    </location>
</feature>
<dbReference type="Pfam" id="PF08628">
    <property type="entry name" value="Nexin_C"/>
    <property type="match status" value="1"/>
</dbReference>
<dbReference type="CDD" id="cd06093">
    <property type="entry name" value="PX_domain"/>
    <property type="match status" value="1"/>
</dbReference>
<feature type="compositionally biased region" description="Low complexity" evidence="2">
    <location>
        <begin position="884"/>
        <end position="906"/>
    </location>
</feature>
<dbReference type="RefSeq" id="XP_038783661.1">
    <property type="nucleotide sequence ID" value="XM_038933696.1"/>
</dbReference>
<feature type="compositionally biased region" description="Polar residues" evidence="2">
    <location>
        <begin position="762"/>
        <end position="771"/>
    </location>
</feature>
<evidence type="ECO:0000259" key="5">
    <source>
        <dbReference type="PROSITE" id="PS51207"/>
    </source>
</evidence>
<dbReference type="InterPro" id="IPR036282">
    <property type="entry name" value="Glutathione-S-Trfase_C_sf"/>
</dbReference>
<feature type="compositionally biased region" description="Basic and acidic residues" evidence="2">
    <location>
        <begin position="458"/>
        <end position="468"/>
    </location>
</feature>
<dbReference type="GO" id="GO:0035091">
    <property type="term" value="F:phosphatidylinositol binding"/>
    <property type="evidence" value="ECO:0007669"/>
    <property type="project" value="InterPro"/>
</dbReference>
<dbReference type="PANTHER" id="PTHR22775">
    <property type="entry name" value="SORTING NEXIN"/>
    <property type="match status" value="1"/>
</dbReference>
<dbReference type="Gene3D" id="1.20.1050.10">
    <property type="match status" value="1"/>
</dbReference>
<dbReference type="SFLD" id="SFLDS00019">
    <property type="entry name" value="Glutathione_Transferase_(cytos"/>
    <property type="match status" value="1"/>
</dbReference>
<dbReference type="SUPFAM" id="SSF47616">
    <property type="entry name" value="GST C-terminal domain-like"/>
    <property type="match status" value="1"/>
</dbReference>
<feature type="compositionally biased region" description="Low complexity" evidence="2">
    <location>
        <begin position="813"/>
        <end position="823"/>
    </location>
</feature>
<dbReference type="SUPFAM" id="SSF64268">
    <property type="entry name" value="PX domain"/>
    <property type="match status" value="1"/>
</dbReference>
<comment type="similarity">
    <text evidence="1">Belongs to the sorting nexin family.</text>
</comment>
<reference evidence="6" key="1">
    <citation type="submission" date="2020-01" db="EMBL/GenBank/DDBJ databases">
        <authorList>
            <person name="Feng Z.H.Z."/>
        </authorList>
    </citation>
    <scope>NUCLEOTIDE SEQUENCE</scope>
    <source>
        <strain evidence="6">CBS107.38</strain>
    </source>
</reference>
<evidence type="ECO:0000259" key="4">
    <source>
        <dbReference type="PROSITE" id="PS50405"/>
    </source>
</evidence>
<dbReference type="InterPro" id="IPR036249">
    <property type="entry name" value="Thioredoxin-like_sf"/>
</dbReference>
<dbReference type="PROSITE" id="PS50405">
    <property type="entry name" value="GST_CTER"/>
    <property type="match status" value="1"/>
</dbReference>
<dbReference type="PROSITE" id="PS50404">
    <property type="entry name" value="GST_NTER"/>
    <property type="match status" value="1"/>
</dbReference>
<dbReference type="AlphaFoldDB" id="A0A8H7AXE2"/>
<comment type="caution">
    <text evidence="6">The sequence shown here is derived from an EMBL/GenBank/DDBJ whole genome shotgun (WGS) entry which is preliminary data.</text>
</comment>
<dbReference type="SUPFAM" id="SSF52833">
    <property type="entry name" value="Thioredoxin-like"/>
    <property type="match status" value="1"/>
</dbReference>
<feature type="compositionally biased region" description="Basic and acidic residues" evidence="2">
    <location>
        <begin position="793"/>
        <end position="809"/>
    </location>
</feature>
<keyword evidence="7" id="KW-1185">Reference proteome</keyword>
<evidence type="ECO:0000313" key="6">
    <source>
        <dbReference type="EMBL" id="KAF7673326.1"/>
    </source>
</evidence>
<dbReference type="CDD" id="cd03057">
    <property type="entry name" value="GST_N_Beta"/>
    <property type="match status" value="1"/>
</dbReference>
<dbReference type="InterPro" id="IPR036871">
    <property type="entry name" value="PX_dom_sf"/>
</dbReference>
<dbReference type="PROSITE" id="PS51207">
    <property type="entry name" value="PXA"/>
    <property type="match status" value="1"/>
</dbReference>
<feature type="compositionally biased region" description="Pro residues" evidence="2">
    <location>
        <begin position="1"/>
        <end position="12"/>
    </location>
</feature>
<dbReference type="InterPro" id="IPR013937">
    <property type="entry name" value="Sorting_nexin_C"/>
</dbReference>
<feature type="compositionally biased region" description="Basic and acidic residues" evidence="2">
    <location>
        <begin position="772"/>
        <end position="781"/>
    </location>
</feature>
<dbReference type="InterPro" id="IPR004046">
    <property type="entry name" value="GST_C"/>
</dbReference>
<feature type="compositionally biased region" description="Polar residues" evidence="2">
    <location>
        <begin position="872"/>
        <end position="883"/>
    </location>
</feature>
<dbReference type="Gene3D" id="3.30.1520.10">
    <property type="entry name" value="Phox-like domain"/>
    <property type="match status" value="1"/>
</dbReference>
<name>A0A8H7AXE2_9PLEO</name>
<dbReference type="SFLD" id="SFLDG00358">
    <property type="entry name" value="Main_(cytGST)"/>
    <property type="match status" value="1"/>
</dbReference>
<dbReference type="InterPro" id="IPR004045">
    <property type="entry name" value="Glutathione_S-Trfase_N"/>
</dbReference>
<dbReference type="Proteomes" id="UP000596902">
    <property type="component" value="Unassembled WGS sequence"/>
</dbReference>
<feature type="compositionally biased region" description="Polar residues" evidence="2">
    <location>
        <begin position="717"/>
        <end position="754"/>
    </location>
</feature>
<organism evidence="6 7">
    <name type="scientific">Alternaria burnsii</name>
    <dbReference type="NCBI Taxonomy" id="1187904"/>
    <lineage>
        <taxon>Eukaryota</taxon>
        <taxon>Fungi</taxon>
        <taxon>Dikarya</taxon>
        <taxon>Ascomycota</taxon>
        <taxon>Pezizomycotina</taxon>
        <taxon>Dothideomycetes</taxon>
        <taxon>Pleosporomycetidae</taxon>
        <taxon>Pleosporales</taxon>
        <taxon>Pleosporineae</taxon>
        <taxon>Pleosporaceae</taxon>
        <taxon>Alternaria</taxon>
        <taxon>Alternaria sect. Alternaria</taxon>
    </lineage>
</organism>
<evidence type="ECO:0000313" key="7">
    <source>
        <dbReference type="Proteomes" id="UP000596902"/>
    </source>
</evidence>
<gene>
    <name evidence="6" type="ORF">GT037_008649</name>
</gene>
<dbReference type="InterPro" id="IPR040079">
    <property type="entry name" value="Glutathione_S-Trfase"/>
</dbReference>
<reference evidence="6" key="2">
    <citation type="submission" date="2020-08" db="EMBL/GenBank/DDBJ databases">
        <title>Draft Genome Sequence of Cumin Blight Pathogen Alternaria burnsii.</title>
        <authorList>
            <person name="Feng Z."/>
        </authorList>
    </citation>
    <scope>NUCLEOTIDE SEQUENCE</scope>
    <source>
        <strain evidence="6">CBS107.38</strain>
    </source>
</reference>
<feature type="compositionally biased region" description="Polar residues" evidence="2">
    <location>
        <begin position="430"/>
        <end position="457"/>
    </location>
</feature>
<dbReference type="FunFam" id="3.30.1520.10:FF:000065">
    <property type="entry name" value="PX domain protein (AFU_orthologue AFUA_2G07450)"/>
    <property type="match status" value="1"/>
</dbReference>
<accession>A0A8H7AXE2</accession>
<dbReference type="InterPro" id="IPR010987">
    <property type="entry name" value="Glutathione-S-Trfase_C-like"/>
</dbReference>
<dbReference type="PANTHER" id="PTHR22775:SF47">
    <property type="entry name" value="MEIOTICALLY UP-REGULATED GENE 122 PROTEIN"/>
    <property type="match status" value="1"/>
</dbReference>
<feature type="domain" description="PXA" evidence="5">
    <location>
        <begin position="169"/>
        <end position="349"/>
    </location>
</feature>
<dbReference type="GeneID" id="62206874"/>
<evidence type="ECO:0000256" key="2">
    <source>
        <dbReference type="SAM" id="MobiDB-lite"/>
    </source>
</evidence>
<dbReference type="Pfam" id="PF00043">
    <property type="entry name" value="GST_C"/>
    <property type="match status" value="1"/>
</dbReference>
<feature type="region of interest" description="Disordered" evidence="2">
    <location>
        <begin position="374"/>
        <end position="402"/>
    </location>
</feature>
<feature type="domain" description="GST C-terminal" evidence="4">
    <location>
        <begin position="1140"/>
        <end position="1267"/>
    </location>
</feature>
<protein>
    <submittedName>
        <fullName evidence="6">Px domain-containing protein</fullName>
    </submittedName>
</protein>
<evidence type="ECO:0000259" key="3">
    <source>
        <dbReference type="PROSITE" id="PS50404"/>
    </source>
</evidence>
<dbReference type="Gene3D" id="3.40.30.10">
    <property type="entry name" value="Glutaredoxin"/>
    <property type="match status" value="1"/>
</dbReference>